<feature type="transmembrane region" description="Helical" evidence="12">
    <location>
        <begin position="7"/>
        <end position="24"/>
    </location>
</feature>
<evidence type="ECO:0000256" key="1">
    <source>
        <dbReference type="ARBA" id="ARBA00004429"/>
    </source>
</evidence>
<evidence type="ECO:0000259" key="13">
    <source>
        <dbReference type="Pfam" id="PF00487"/>
    </source>
</evidence>
<keyword evidence="15" id="KW-1185">Reference proteome</keyword>
<dbReference type="InterPro" id="IPR005804">
    <property type="entry name" value="FA_desaturase_dom"/>
</dbReference>
<keyword evidence="8" id="KW-0560">Oxidoreductase</keyword>
<evidence type="ECO:0000256" key="10">
    <source>
        <dbReference type="ARBA" id="ARBA00023033"/>
    </source>
</evidence>
<sequence length="371" mass="43248">MSYWKKIGFLASFSIPFLILSGFYVPEQPITFLSAPYAYLVIPVIDYLLGKDRNNVIKENFEELVNERYFDILVYAHVYIQYFLLGWGLYVLSSYDLSNHQIIGLIVSQGIYSGTIINVAHELGHRKSKWAQWHARVALVSVWYHHFTIEHNRGHHVRVATPEDPATSRYNETLYHFWWRSITGSFRSAWQIQTGLLQKEGKAVWSFKNSMLIGFLATPILFTVALLLVNYFSGSIVHGQFQFLFIQALVAILLLEAVNYIEHYGMLRQKLANGRYEKVNPLHSWNANHFFSNLILFNLQRHSDHHAYASRPYQVLRHFDESPQMPFGYPLMIIMSLFPPLWFKVMNQKLEKWKEGAADADFIQSVVRGYA</sequence>
<organism evidence="14 15">
    <name type="scientific">Jiulongibacter sediminis</name>
    <dbReference type="NCBI Taxonomy" id="1605367"/>
    <lineage>
        <taxon>Bacteria</taxon>
        <taxon>Pseudomonadati</taxon>
        <taxon>Bacteroidota</taxon>
        <taxon>Cytophagia</taxon>
        <taxon>Cytophagales</taxon>
        <taxon>Leadbetterellaceae</taxon>
        <taxon>Jiulongibacter</taxon>
    </lineage>
</organism>
<feature type="transmembrane region" description="Helical" evidence="12">
    <location>
        <begin position="244"/>
        <end position="261"/>
    </location>
</feature>
<dbReference type="PANTHER" id="PTHR38674">
    <property type="entry name" value="ALKANE 1-MONOOXYGENASE 1"/>
    <property type="match status" value="1"/>
</dbReference>
<dbReference type="EMBL" id="LGTQ01000009">
    <property type="protein sequence ID" value="KPM47915.1"/>
    <property type="molecule type" value="Genomic_DNA"/>
</dbReference>
<dbReference type="CDD" id="cd03512">
    <property type="entry name" value="Alkane-hydroxylase"/>
    <property type="match status" value="1"/>
</dbReference>
<evidence type="ECO:0000256" key="6">
    <source>
        <dbReference type="ARBA" id="ARBA00022723"/>
    </source>
</evidence>
<feature type="domain" description="Fatty acid desaturase" evidence="13">
    <location>
        <begin position="106"/>
        <end position="329"/>
    </location>
</feature>
<feature type="transmembrane region" description="Helical" evidence="12">
    <location>
        <begin position="102"/>
        <end position="120"/>
    </location>
</feature>
<feature type="transmembrane region" description="Helical" evidence="12">
    <location>
        <begin position="212"/>
        <end position="232"/>
    </location>
</feature>
<dbReference type="GO" id="GO:0004497">
    <property type="term" value="F:monooxygenase activity"/>
    <property type="evidence" value="ECO:0007669"/>
    <property type="project" value="UniProtKB-KW"/>
</dbReference>
<dbReference type="GO" id="GO:0005886">
    <property type="term" value="C:plasma membrane"/>
    <property type="evidence" value="ECO:0007669"/>
    <property type="project" value="UniProtKB-SubCell"/>
</dbReference>
<evidence type="ECO:0000256" key="12">
    <source>
        <dbReference type="SAM" id="Phobius"/>
    </source>
</evidence>
<protein>
    <submittedName>
        <fullName evidence="14">Alkane 1-monooxygenase</fullName>
    </submittedName>
</protein>
<feature type="transmembrane region" description="Helical" evidence="12">
    <location>
        <begin position="69"/>
        <end position="90"/>
    </location>
</feature>
<evidence type="ECO:0000313" key="15">
    <source>
        <dbReference type="Proteomes" id="UP000050454"/>
    </source>
</evidence>
<keyword evidence="5 12" id="KW-0812">Transmembrane</keyword>
<feature type="transmembrane region" description="Helical" evidence="12">
    <location>
        <begin position="30"/>
        <end position="49"/>
    </location>
</feature>
<dbReference type="PATRIC" id="fig|1605367.3.peg.3772"/>
<keyword evidence="4" id="KW-0997">Cell inner membrane</keyword>
<dbReference type="PANTHER" id="PTHR38674:SF1">
    <property type="entry name" value="ALKANE 1-MONOOXYGENASE 1"/>
    <property type="match status" value="1"/>
</dbReference>
<evidence type="ECO:0000256" key="9">
    <source>
        <dbReference type="ARBA" id="ARBA00023004"/>
    </source>
</evidence>
<evidence type="ECO:0000256" key="7">
    <source>
        <dbReference type="ARBA" id="ARBA00022989"/>
    </source>
</evidence>
<keyword evidence="3" id="KW-1003">Cell membrane</keyword>
<dbReference type="InterPro" id="IPR033885">
    <property type="entry name" value="AlkB/XylM"/>
</dbReference>
<reference evidence="14 15" key="1">
    <citation type="submission" date="2015-07" db="EMBL/GenBank/DDBJ databases">
        <title>The draft genome sequence of Leadbetterella sp. JN14-9.</title>
        <authorList>
            <person name="Liu Y."/>
            <person name="Du J."/>
            <person name="Shao Z."/>
        </authorList>
    </citation>
    <scope>NUCLEOTIDE SEQUENCE [LARGE SCALE GENOMIC DNA]</scope>
    <source>
        <strain evidence="14 15">JN14-9</strain>
    </source>
</reference>
<proteinExistence type="inferred from homology"/>
<dbReference type="Pfam" id="PF00487">
    <property type="entry name" value="FA_desaturase"/>
    <property type="match status" value="1"/>
</dbReference>
<comment type="caution">
    <text evidence="14">The sequence shown here is derived from an EMBL/GenBank/DDBJ whole genome shotgun (WGS) entry which is preliminary data.</text>
</comment>
<evidence type="ECO:0000256" key="3">
    <source>
        <dbReference type="ARBA" id="ARBA00022475"/>
    </source>
</evidence>
<evidence type="ECO:0000256" key="11">
    <source>
        <dbReference type="ARBA" id="ARBA00023136"/>
    </source>
</evidence>
<name>A0A0P7C418_9BACT</name>
<gene>
    <name evidence="14" type="ORF">AFM12_11850</name>
</gene>
<keyword evidence="10 14" id="KW-0503">Monooxygenase</keyword>
<evidence type="ECO:0000256" key="2">
    <source>
        <dbReference type="ARBA" id="ARBA00010823"/>
    </source>
</evidence>
<dbReference type="STRING" id="1605367.AFM12_11850"/>
<keyword evidence="11 12" id="KW-0472">Membrane</keyword>
<accession>A0A0P7C418</accession>
<dbReference type="OrthoDB" id="4759734at2"/>
<comment type="subcellular location">
    <subcellularLocation>
        <location evidence="1">Cell inner membrane</location>
        <topology evidence="1">Multi-pass membrane protein</topology>
    </subcellularLocation>
</comment>
<comment type="similarity">
    <text evidence="2">Belongs to the fatty acid desaturase type 1 family. AlkB subfamily.</text>
</comment>
<evidence type="ECO:0000313" key="14">
    <source>
        <dbReference type="EMBL" id="KPM47915.1"/>
    </source>
</evidence>
<keyword evidence="6" id="KW-0479">Metal-binding</keyword>
<dbReference type="GO" id="GO:0046872">
    <property type="term" value="F:metal ion binding"/>
    <property type="evidence" value="ECO:0007669"/>
    <property type="project" value="UniProtKB-KW"/>
</dbReference>
<keyword evidence="9" id="KW-0408">Iron</keyword>
<evidence type="ECO:0000256" key="8">
    <source>
        <dbReference type="ARBA" id="ARBA00023002"/>
    </source>
</evidence>
<keyword evidence="7 12" id="KW-1133">Transmembrane helix</keyword>
<dbReference type="AlphaFoldDB" id="A0A0P7C418"/>
<dbReference type="Proteomes" id="UP000050454">
    <property type="component" value="Unassembled WGS sequence"/>
</dbReference>
<dbReference type="GO" id="GO:0006629">
    <property type="term" value="P:lipid metabolic process"/>
    <property type="evidence" value="ECO:0007669"/>
    <property type="project" value="InterPro"/>
</dbReference>
<evidence type="ECO:0000256" key="5">
    <source>
        <dbReference type="ARBA" id="ARBA00022692"/>
    </source>
</evidence>
<dbReference type="RefSeq" id="WP_055148465.1">
    <property type="nucleotide sequence ID" value="NZ_JXSZ01000009.1"/>
</dbReference>
<evidence type="ECO:0000256" key="4">
    <source>
        <dbReference type="ARBA" id="ARBA00022519"/>
    </source>
</evidence>